<evidence type="ECO:0000256" key="1">
    <source>
        <dbReference type="SAM" id="MobiDB-lite"/>
    </source>
</evidence>
<organism evidence="2">
    <name type="scientific">viral metagenome</name>
    <dbReference type="NCBI Taxonomy" id="1070528"/>
    <lineage>
        <taxon>unclassified sequences</taxon>
        <taxon>metagenomes</taxon>
        <taxon>organismal metagenomes</taxon>
    </lineage>
</organism>
<accession>A0A6C0KW73</accession>
<dbReference type="EMBL" id="MN740969">
    <property type="protein sequence ID" value="QHU20578.1"/>
    <property type="molecule type" value="Genomic_DNA"/>
</dbReference>
<name>A0A6C0KW73_9ZZZZ</name>
<reference evidence="2" key="1">
    <citation type="journal article" date="2020" name="Nature">
        <title>Giant virus diversity and host interactions through global metagenomics.</title>
        <authorList>
            <person name="Schulz F."/>
            <person name="Roux S."/>
            <person name="Paez-Espino D."/>
            <person name="Jungbluth S."/>
            <person name="Walsh D.A."/>
            <person name="Denef V.J."/>
            <person name="McMahon K.D."/>
            <person name="Konstantinidis K.T."/>
            <person name="Eloe-Fadrosh E.A."/>
            <person name="Kyrpides N.C."/>
            <person name="Woyke T."/>
        </authorList>
    </citation>
    <scope>NUCLEOTIDE SEQUENCE</scope>
    <source>
        <strain evidence="2">GVMAG-S-3300013093-109</strain>
    </source>
</reference>
<dbReference type="AlphaFoldDB" id="A0A6C0KW73"/>
<sequence>MFYAQSLYDESPELSDEIVLPSVLFQQIIQQFDNESVLYVNLINTENNIQYLVTLTASHRDDNYTIYVPSWILDIIGNSEDSIYDIEKANVDDLPIAQRIVIKPLDPRAFDMDLTTYFEMAFMNLHSIQEQITIPMDLFEFPLFAYICHVEPAPLCRIVHGEVQVEFINDFCEEQDSQPQERPATPIPPSAEERAREIRESWIRRFQ</sequence>
<feature type="region of interest" description="Disordered" evidence="1">
    <location>
        <begin position="174"/>
        <end position="196"/>
    </location>
</feature>
<protein>
    <submittedName>
        <fullName evidence="2">Uncharacterized protein</fullName>
    </submittedName>
</protein>
<evidence type="ECO:0000313" key="2">
    <source>
        <dbReference type="EMBL" id="QHU20578.1"/>
    </source>
</evidence>
<proteinExistence type="predicted"/>